<gene>
    <name evidence="2" type="ordered locus">Emtol_3558</name>
</gene>
<evidence type="ECO:0000313" key="2">
    <source>
        <dbReference type="EMBL" id="AFK04686.1"/>
    </source>
</evidence>
<evidence type="ECO:0000256" key="1">
    <source>
        <dbReference type="SAM" id="SignalP"/>
    </source>
</evidence>
<dbReference type="Proteomes" id="UP000002875">
    <property type="component" value="Chromosome"/>
</dbReference>
<organism evidence="2 3">
    <name type="scientific">Emticicia oligotrophica (strain DSM 17448 / CIP 109782 / MTCC 6937 / GPTSA100-15)</name>
    <dbReference type="NCBI Taxonomy" id="929562"/>
    <lineage>
        <taxon>Bacteria</taxon>
        <taxon>Pseudomonadati</taxon>
        <taxon>Bacteroidota</taxon>
        <taxon>Cytophagia</taxon>
        <taxon>Cytophagales</taxon>
        <taxon>Leadbetterellaceae</taxon>
        <taxon>Emticicia</taxon>
    </lineage>
</organism>
<evidence type="ECO:0000313" key="3">
    <source>
        <dbReference type="Proteomes" id="UP000002875"/>
    </source>
</evidence>
<feature type="signal peptide" evidence="1">
    <location>
        <begin position="1"/>
        <end position="21"/>
    </location>
</feature>
<accession>A0ABM5N5P5</accession>
<feature type="chain" id="PRO_5045707341" evidence="1">
    <location>
        <begin position="22"/>
        <end position="148"/>
    </location>
</feature>
<dbReference type="RefSeq" id="WP_015030375.1">
    <property type="nucleotide sequence ID" value="NC_018748.1"/>
</dbReference>
<protein>
    <submittedName>
        <fullName evidence="2">YHS domain-containing protein</fullName>
    </submittedName>
</protein>
<name>A0ABM5N5P5_EMTOG</name>
<reference evidence="2 3" key="1">
    <citation type="submission" date="2011-07" db="EMBL/GenBank/DDBJ databases">
        <title>The complete genome of chromosome of Emticicia oligotrophica DSM 17448.</title>
        <authorList>
            <consortium name="US DOE Joint Genome Institute (JGI-PGF)"/>
            <person name="Lucas S."/>
            <person name="Han J."/>
            <person name="Lapidus A."/>
            <person name="Bruce D."/>
            <person name="Goodwin L."/>
            <person name="Pitluck S."/>
            <person name="Peters L."/>
            <person name="Kyrpides N."/>
            <person name="Mavromatis K."/>
            <person name="Ivanova N."/>
            <person name="Ovchinnikova G."/>
            <person name="Teshima H."/>
            <person name="Detter J.C."/>
            <person name="Tapia R."/>
            <person name="Han C."/>
            <person name="Land M."/>
            <person name="Hauser L."/>
            <person name="Markowitz V."/>
            <person name="Cheng J.-F."/>
            <person name="Hugenholtz P."/>
            <person name="Woyke T."/>
            <person name="Wu D."/>
            <person name="Tindall B."/>
            <person name="Pomrenke H."/>
            <person name="Brambilla E."/>
            <person name="Klenk H.-P."/>
            <person name="Eisen J.A."/>
        </authorList>
    </citation>
    <scope>NUCLEOTIDE SEQUENCE [LARGE SCALE GENOMIC DNA]</scope>
    <source>
        <strain evidence="2 3">DSM 17448</strain>
    </source>
</reference>
<dbReference type="EMBL" id="CP002961">
    <property type="protein sequence ID" value="AFK04686.1"/>
    <property type="molecule type" value="Genomic_DNA"/>
</dbReference>
<keyword evidence="1" id="KW-0732">Signal</keyword>
<dbReference type="NCBIfam" id="NF041384">
    <property type="entry name" value="YHS_seleno_dom"/>
    <property type="match status" value="1"/>
</dbReference>
<sequence length="148" mass="16863">MKNKFSAMVFFFILISSGVFAQEKAIFVKNGIAINGYDAVAYFTESKAVEGKNDFSFEWNEAKWLFSSQANLDVFKTNPTKYAPQYGGFCAYGVSENHKSPTDPNAWTIVDDKLYLNYSKKVKELWSKDIPSRIQKANELWPSLNKSN</sequence>
<keyword evidence="3" id="KW-1185">Reference proteome</keyword>
<proteinExistence type="predicted"/>